<keyword evidence="1" id="KW-0436">Ligase</keyword>
<evidence type="ECO:0000313" key="1">
    <source>
        <dbReference type="EMBL" id="SMC59678.1"/>
    </source>
</evidence>
<organism evidence="1 2">
    <name type="scientific">Kibdelosporangium aridum</name>
    <dbReference type="NCBI Taxonomy" id="2030"/>
    <lineage>
        <taxon>Bacteria</taxon>
        <taxon>Bacillati</taxon>
        <taxon>Actinomycetota</taxon>
        <taxon>Actinomycetes</taxon>
        <taxon>Pseudonocardiales</taxon>
        <taxon>Pseudonocardiaceae</taxon>
        <taxon>Kibdelosporangium</taxon>
    </lineage>
</organism>
<evidence type="ECO:0000313" key="2">
    <source>
        <dbReference type="Proteomes" id="UP000192674"/>
    </source>
</evidence>
<gene>
    <name evidence="1" type="ORF">SAMN05661093_00795</name>
</gene>
<sequence>MVKLRPLGHVPADLVADLTEALAAELEDAEEASCVLGPQTRMLGGQWLGIPVAGLDDLAATVFDATIPIVPVTHPQPFKADIVIARGKVPKTLAGEPVSGTWQASAVHLVADRSSPRGPKFENLAEFRLSSPSHTSNRCRD</sequence>
<dbReference type="GO" id="GO:0016874">
    <property type="term" value="F:ligase activity"/>
    <property type="evidence" value="ECO:0007669"/>
    <property type="project" value="UniProtKB-KW"/>
</dbReference>
<dbReference type="AlphaFoldDB" id="A0A1Y5X019"/>
<dbReference type="Proteomes" id="UP000192674">
    <property type="component" value="Unassembled WGS sequence"/>
</dbReference>
<proteinExistence type="predicted"/>
<name>A0A1Y5X019_KIBAR</name>
<accession>A0A1Y5X019</accession>
<dbReference type="Gene3D" id="3.90.1140.10">
    <property type="entry name" value="Cyclic phosphodiesterase"/>
    <property type="match status" value="1"/>
</dbReference>
<keyword evidence="2" id="KW-1185">Reference proteome</keyword>
<dbReference type="EMBL" id="FWXV01000001">
    <property type="protein sequence ID" value="SMC59678.1"/>
    <property type="molecule type" value="Genomic_DNA"/>
</dbReference>
<protein>
    <submittedName>
        <fullName evidence="1">2'-5' RNA ligase</fullName>
    </submittedName>
</protein>
<reference evidence="1 2" key="1">
    <citation type="submission" date="2017-04" db="EMBL/GenBank/DDBJ databases">
        <authorList>
            <person name="Afonso C.L."/>
            <person name="Miller P.J."/>
            <person name="Scott M.A."/>
            <person name="Spackman E."/>
            <person name="Goraichik I."/>
            <person name="Dimitrov K.M."/>
            <person name="Suarez D.L."/>
            <person name="Swayne D.E."/>
        </authorList>
    </citation>
    <scope>NUCLEOTIDE SEQUENCE [LARGE SCALE GENOMIC DNA]</scope>
    <source>
        <strain evidence="1 2">DSM 43828</strain>
    </source>
</reference>